<protein>
    <submittedName>
        <fullName evidence="1">Uncharacterized protein</fullName>
    </submittedName>
</protein>
<dbReference type="Proteomes" id="UP001432059">
    <property type="component" value="Chromosome"/>
</dbReference>
<dbReference type="AlphaFoldDB" id="A0AAU0F3P7"/>
<evidence type="ECO:0000313" key="2">
    <source>
        <dbReference type="Proteomes" id="UP001432059"/>
    </source>
</evidence>
<evidence type="ECO:0000313" key="1">
    <source>
        <dbReference type="EMBL" id="WOC52331.1"/>
    </source>
</evidence>
<accession>A0AAU0F3P7</accession>
<keyword evidence="2" id="KW-1185">Reference proteome</keyword>
<sequence>MPPIPWHGGPIPYIFIRNSFKAEDPTSSILETYNVTYEKVSREYLTLLKNSGESPRMSMYDDDEDEAEEFGAMRKPKGNISTVKAKHRPWIILVEILLPLLRKEG</sequence>
<reference evidence="1" key="1">
    <citation type="submission" date="2023-10" db="EMBL/GenBank/DDBJ databases">
        <title>Characterization and whole genome sequencing of a novel strain of Bergeyella porcorum QD2021 isolated from pig.</title>
        <authorList>
            <person name="Liu G."/>
            <person name="Chen C."/>
            <person name="Han X."/>
        </authorList>
    </citation>
    <scope>NUCLEOTIDE SEQUENCE</scope>
    <source>
        <strain evidence="1">QD2021</strain>
    </source>
</reference>
<dbReference type="KEGG" id="bpor:BPO_1684"/>
<proteinExistence type="predicted"/>
<dbReference type="EMBL" id="CP136426">
    <property type="protein sequence ID" value="WOC52331.1"/>
    <property type="molecule type" value="Genomic_DNA"/>
</dbReference>
<organism evidence="1 2">
    <name type="scientific">Bergeyella porcorum</name>
    <dbReference type="NCBI Taxonomy" id="1735111"/>
    <lineage>
        <taxon>Bacteria</taxon>
        <taxon>Pseudomonadati</taxon>
        <taxon>Bacteroidota</taxon>
        <taxon>Flavobacteriia</taxon>
        <taxon>Flavobacteriales</taxon>
        <taxon>Weeksellaceae</taxon>
        <taxon>Bergeyella</taxon>
    </lineage>
</organism>
<gene>
    <name evidence="1" type="ORF">BPO_1684</name>
</gene>
<name>A0AAU0F3P7_9FLAO</name>